<dbReference type="Pfam" id="PF00646">
    <property type="entry name" value="F-box"/>
    <property type="match status" value="1"/>
</dbReference>
<dbReference type="Gene3D" id="3.80.10.10">
    <property type="entry name" value="Ribonuclease Inhibitor"/>
    <property type="match status" value="1"/>
</dbReference>
<dbReference type="PROSITE" id="PS50181">
    <property type="entry name" value="FBOX"/>
    <property type="match status" value="1"/>
</dbReference>
<dbReference type="InterPro" id="IPR032675">
    <property type="entry name" value="LRR_dom_sf"/>
</dbReference>
<name>A0AAF1ARU9_DAUCS</name>
<dbReference type="CDD" id="cd22160">
    <property type="entry name" value="F-box_AtFBL13-like"/>
    <property type="match status" value="1"/>
</dbReference>
<dbReference type="PANTHER" id="PTHR31639:SF237">
    <property type="entry name" value="F-BOX DOMAIN-CONTAINING PROTEIN"/>
    <property type="match status" value="1"/>
</dbReference>
<dbReference type="Proteomes" id="UP000077755">
    <property type="component" value="Chromosome 2"/>
</dbReference>
<reference evidence="2" key="1">
    <citation type="journal article" date="2016" name="Nat. Genet.">
        <title>A high-quality carrot genome assembly provides new insights into carotenoid accumulation and asterid genome evolution.</title>
        <authorList>
            <person name="Iorizzo M."/>
            <person name="Ellison S."/>
            <person name="Senalik D."/>
            <person name="Zeng P."/>
            <person name="Satapoomin P."/>
            <person name="Huang J."/>
            <person name="Bowman M."/>
            <person name="Iovene M."/>
            <person name="Sanseverino W."/>
            <person name="Cavagnaro P."/>
            <person name="Yildiz M."/>
            <person name="Macko-Podgorni A."/>
            <person name="Moranska E."/>
            <person name="Grzebelus E."/>
            <person name="Grzebelus D."/>
            <person name="Ashrafi H."/>
            <person name="Zheng Z."/>
            <person name="Cheng S."/>
            <person name="Spooner D."/>
            <person name="Van Deynze A."/>
            <person name="Simon P."/>
        </authorList>
    </citation>
    <scope>NUCLEOTIDE SEQUENCE</scope>
    <source>
        <tissue evidence="2">Leaf</tissue>
    </source>
</reference>
<proteinExistence type="predicted"/>
<protein>
    <recommendedName>
        <fullName evidence="1">F-box domain-containing protein</fullName>
    </recommendedName>
</protein>
<dbReference type="PANTHER" id="PTHR31639">
    <property type="entry name" value="F-BOX PROTEIN-LIKE"/>
    <property type="match status" value="1"/>
</dbReference>
<feature type="domain" description="F-box" evidence="1">
    <location>
        <begin position="7"/>
        <end position="59"/>
    </location>
</feature>
<dbReference type="AlphaFoldDB" id="A0AAF1ARU9"/>
<organism evidence="2 3">
    <name type="scientific">Daucus carota subsp. sativus</name>
    <name type="common">Carrot</name>
    <dbReference type="NCBI Taxonomy" id="79200"/>
    <lineage>
        <taxon>Eukaryota</taxon>
        <taxon>Viridiplantae</taxon>
        <taxon>Streptophyta</taxon>
        <taxon>Embryophyta</taxon>
        <taxon>Tracheophyta</taxon>
        <taxon>Spermatophyta</taxon>
        <taxon>Magnoliopsida</taxon>
        <taxon>eudicotyledons</taxon>
        <taxon>Gunneridae</taxon>
        <taxon>Pentapetalae</taxon>
        <taxon>asterids</taxon>
        <taxon>campanulids</taxon>
        <taxon>Apiales</taxon>
        <taxon>Apiaceae</taxon>
        <taxon>Apioideae</taxon>
        <taxon>Scandiceae</taxon>
        <taxon>Daucinae</taxon>
        <taxon>Daucus</taxon>
        <taxon>Daucus sect. Daucus</taxon>
    </lineage>
</organism>
<gene>
    <name evidence="2" type="ORF">DCAR_0209241</name>
</gene>
<keyword evidence="3" id="KW-1185">Reference proteome</keyword>
<sequence>MGEFSRKDYISHLPQSIIETILAKVPTRDAVRTSILSKKWRYQWATMTQLVLDEEYMGFSCYRNVSRNKILRFIVRYFLLHDGPIHKFKISTLYSISSTEMDTWLLFLSRKDIKELLLEVWQSRNYWNFQTRNYWIFRTPSCIFSCQKLTRLKLYRFKFKFNNEDILALTVCSPNLKHLTVRGIFKYIYLEHTPLLVHLILDFTSLQWEDNVPVRVPVTHNCLKVISLGEINFEEMKQVSYVRQLLLQSPNLQELHIVVSHMCC</sequence>
<dbReference type="InterPro" id="IPR001810">
    <property type="entry name" value="F-box_dom"/>
</dbReference>
<evidence type="ECO:0000313" key="3">
    <source>
        <dbReference type="Proteomes" id="UP000077755"/>
    </source>
</evidence>
<dbReference type="SUPFAM" id="SSF81383">
    <property type="entry name" value="F-box domain"/>
    <property type="match status" value="1"/>
</dbReference>
<dbReference type="SUPFAM" id="SSF52047">
    <property type="entry name" value="RNI-like"/>
    <property type="match status" value="1"/>
</dbReference>
<dbReference type="EMBL" id="CP093344">
    <property type="protein sequence ID" value="WOG90000.1"/>
    <property type="molecule type" value="Genomic_DNA"/>
</dbReference>
<accession>A0AAF1ARU9</accession>
<evidence type="ECO:0000259" key="1">
    <source>
        <dbReference type="PROSITE" id="PS50181"/>
    </source>
</evidence>
<evidence type="ECO:0000313" key="2">
    <source>
        <dbReference type="EMBL" id="WOG90000.1"/>
    </source>
</evidence>
<dbReference type="InterPro" id="IPR036047">
    <property type="entry name" value="F-box-like_dom_sf"/>
</dbReference>
<reference evidence="2" key="2">
    <citation type="submission" date="2022-03" db="EMBL/GenBank/DDBJ databases">
        <title>Draft title - Genomic analysis of global carrot germplasm unveils the trajectory of domestication and the origin of high carotenoid orange carrot.</title>
        <authorList>
            <person name="Iorizzo M."/>
            <person name="Ellison S."/>
            <person name="Senalik D."/>
            <person name="Macko-Podgorni A."/>
            <person name="Grzebelus D."/>
            <person name="Bostan H."/>
            <person name="Rolling W."/>
            <person name="Curaba J."/>
            <person name="Simon P."/>
        </authorList>
    </citation>
    <scope>NUCLEOTIDE SEQUENCE</scope>
    <source>
        <tissue evidence="2">Leaf</tissue>
    </source>
</reference>
<dbReference type="InterPro" id="IPR053781">
    <property type="entry name" value="F-box_AtFBL13-like"/>
</dbReference>